<dbReference type="InterPro" id="IPR017500">
    <property type="entry name" value="Phage_infect_YhgE_N"/>
</dbReference>
<feature type="transmembrane region" description="Helical" evidence="5">
    <location>
        <begin position="599"/>
        <end position="619"/>
    </location>
</feature>
<dbReference type="Pfam" id="PF12698">
    <property type="entry name" value="ABC2_membrane_3"/>
    <property type="match status" value="1"/>
</dbReference>
<keyword evidence="8" id="KW-1185">Reference proteome</keyword>
<feature type="transmembrane region" description="Helical" evidence="5">
    <location>
        <begin position="21"/>
        <end position="43"/>
    </location>
</feature>
<feature type="transmembrane region" description="Helical" evidence="5">
    <location>
        <begin position="500"/>
        <end position="520"/>
    </location>
</feature>
<keyword evidence="4 5" id="KW-0472">Membrane</keyword>
<dbReference type="EMBL" id="CP109114">
    <property type="protein sequence ID" value="WSC16312.1"/>
    <property type="molecule type" value="Genomic_DNA"/>
</dbReference>
<dbReference type="InterPro" id="IPR017501">
    <property type="entry name" value="Phage_infect_YhgE_C"/>
</dbReference>
<feature type="domain" description="ABC-2 type transporter transmembrane" evidence="6">
    <location>
        <begin position="476"/>
        <end position="675"/>
    </location>
</feature>
<dbReference type="Gene3D" id="3.40.1710.10">
    <property type="entry name" value="abc type-2 transporter like domain"/>
    <property type="match status" value="1"/>
</dbReference>
<evidence type="ECO:0000256" key="5">
    <source>
        <dbReference type="SAM" id="Phobius"/>
    </source>
</evidence>
<dbReference type="InterPro" id="IPR051328">
    <property type="entry name" value="T7SS_ABC-Transporter"/>
</dbReference>
<evidence type="ECO:0000256" key="1">
    <source>
        <dbReference type="ARBA" id="ARBA00004141"/>
    </source>
</evidence>
<feature type="transmembrane region" description="Helical" evidence="5">
    <location>
        <begin position="568"/>
        <end position="592"/>
    </location>
</feature>
<dbReference type="InterPro" id="IPR023908">
    <property type="entry name" value="xxxLxxG_rpt"/>
</dbReference>
<name>A0ABZ1G8S8_9ACTN</name>
<feature type="transmembrane region" description="Helical" evidence="5">
    <location>
        <begin position="541"/>
        <end position="562"/>
    </location>
</feature>
<comment type="subcellular location">
    <subcellularLocation>
        <location evidence="1">Membrane</location>
        <topology evidence="1">Multi-pass membrane protein</topology>
    </subcellularLocation>
</comment>
<protein>
    <submittedName>
        <fullName evidence="7">YhgE/Pip domain-containing protein</fullName>
    </submittedName>
</protein>
<dbReference type="Proteomes" id="UP001330827">
    <property type="component" value="Chromosome"/>
</dbReference>
<evidence type="ECO:0000259" key="6">
    <source>
        <dbReference type="Pfam" id="PF12698"/>
    </source>
</evidence>
<gene>
    <name evidence="7" type="ORF">OIE64_28115</name>
</gene>
<reference evidence="7 8" key="1">
    <citation type="submission" date="2022-10" db="EMBL/GenBank/DDBJ databases">
        <title>The complete genomes of actinobacterial strains from the NBC collection.</title>
        <authorList>
            <person name="Joergensen T.S."/>
            <person name="Alvarez Arevalo M."/>
            <person name="Sterndorff E.B."/>
            <person name="Faurdal D."/>
            <person name="Vuksanovic O."/>
            <person name="Mourched A.-S."/>
            <person name="Charusanti P."/>
            <person name="Shaw S."/>
            <person name="Blin K."/>
            <person name="Weber T."/>
        </authorList>
    </citation>
    <scope>NUCLEOTIDE SEQUENCE [LARGE SCALE GENOMIC DNA]</scope>
    <source>
        <strain evidence="7 8">NBC 01769</strain>
    </source>
</reference>
<feature type="transmembrane region" description="Helical" evidence="5">
    <location>
        <begin position="656"/>
        <end position="678"/>
    </location>
</feature>
<dbReference type="PANTHER" id="PTHR43077">
    <property type="entry name" value="TRANSPORT PERMEASE YVFS-RELATED"/>
    <property type="match status" value="1"/>
</dbReference>
<dbReference type="PANTHER" id="PTHR43077:SF5">
    <property type="entry name" value="PHAGE INFECTION PROTEIN"/>
    <property type="match status" value="1"/>
</dbReference>
<dbReference type="NCBIfam" id="TIGR03061">
    <property type="entry name" value="pip_yhgE_Nterm"/>
    <property type="match status" value="1"/>
</dbReference>
<organism evidence="7 8">
    <name type="scientific">Streptomyces brevispora</name>
    <dbReference type="NCBI Taxonomy" id="887462"/>
    <lineage>
        <taxon>Bacteria</taxon>
        <taxon>Bacillati</taxon>
        <taxon>Actinomycetota</taxon>
        <taxon>Actinomycetes</taxon>
        <taxon>Kitasatosporales</taxon>
        <taxon>Streptomycetaceae</taxon>
        <taxon>Streptomyces</taxon>
    </lineage>
</organism>
<evidence type="ECO:0000256" key="3">
    <source>
        <dbReference type="ARBA" id="ARBA00022989"/>
    </source>
</evidence>
<dbReference type="RefSeq" id="WP_326595412.1">
    <property type="nucleotide sequence ID" value="NZ_CP109114.1"/>
</dbReference>
<dbReference type="NCBIfam" id="TIGR03057">
    <property type="entry name" value="xxxLxxG_by_4"/>
    <property type="match status" value="1"/>
</dbReference>
<keyword evidence="3 5" id="KW-1133">Transmembrane helix</keyword>
<accession>A0ABZ1G8S8</accession>
<evidence type="ECO:0000313" key="8">
    <source>
        <dbReference type="Proteomes" id="UP001330827"/>
    </source>
</evidence>
<dbReference type="InterPro" id="IPR013525">
    <property type="entry name" value="ABC2_TM"/>
</dbReference>
<evidence type="ECO:0000313" key="7">
    <source>
        <dbReference type="EMBL" id="WSC16312.1"/>
    </source>
</evidence>
<evidence type="ECO:0000256" key="4">
    <source>
        <dbReference type="ARBA" id="ARBA00023136"/>
    </source>
</evidence>
<keyword evidence="2 5" id="KW-0812">Transmembrane</keyword>
<sequence>MRSPRLATLELRRFGRGRLPRAALAALLLLPLLYGALYLWSFWDPYDRLDRIPVALVNDDKGATAEGKRIAAGDEITGKLLDSKVFEWHEVSAAEADKGVEDGTYYLSLTMPSDLSKRIASSGGDSPETGALQVRTNDANNYIVGQISRTVFSEVRTAASANASRGFLDRIFINFSDLHDATAKAAKGADDLKGGISKAKKGSKDLADGLKDAKAGSSELAGGIVRLDTGASSLETGSRQVADGTQLLADKVNGVAADVRPFLKDNGKSVGDTARLVADSSQTVRDNLDALVKAAPAAATAAHTASDDLADVHRTRCEEQPLPDATVCGPLKRAVTAAADVAAVADDVNALVKNQHGDLTELRGRLTTLQGQADALAARSPHLGADLDGAVKKINALNSGAHEVAKGAVRLHTGLSTAKSGSAELNTGVGDLKKGATSLDSGMIRLGDGSATLAEDLNDGVGKIPDYDKEDRDARTGVMSDPVKLASQSLHAAPNYGTGFAPYFIPLSLWVGAMVAYMLIQPLNRRALAAGAPAWRIALAGWLPVAAIGLLQVAALMSVLHWGLGLQMVRAAGTIGFLALVTCCFAAIVQWLNARFGAAGRILVLAVLMLQLTSAGGTYPVQTSPGFFNAIHPYLPMSYVVEGLRRLITGGGLGPVWQGCAVLLAFTAGALALTAVSARRKQMWTLDRLHPELSL</sequence>
<proteinExistence type="predicted"/>
<evidence type="ECO:0000256" key="2">
    <source>
        <dbReference type="ARBA" id="ARBA00022692"/>
    </source>
</evidence>
<dbReference type="NCBIfam" id="TIGR03062">
    <property type="entry name" value="pip_yhgE_Cterm"/>
    <property type="match status" value="1"/>
</dbReference>